<keyword evidence="4 6" id="KW-1133">Transmembrane helix</keyword>
<evidence type="ECO:0000256" key="6">
    <source>
        <dbReference type="SAM" id="Phobius"/>
    </source>
</evidence>
<evidence type="ECO:0000256" key="4">
    <source>
        <dbReference type="ARBA" id="ARBA00022989"/>
    </source>
</evidence>
<evidence type="ECO:0000256" key="5">
    <source>
        <dbReference type="ARBA" id="ARBA00023136"/>
    </source>
</evidence>
<comment type="caution">
    <text evidence="7">The sequence shown here is derived from an EMBL/GenBank/DDBJ whole genome shotgun (WGS) entry which is preliminary data.</text>
</comment>
<feature type="transmembrane region" description="Helical" evidence="6">
    <location>
        <begin position="110"/>
        <end position="129"/>
    </location>
</feature>
<evidence type="ECO:0000313" key="8">
    <source>
        <dbReference type="Proteomes" id="UP000437736"/>
    </source>
</evidence>
<name>A0ABW9QUS3_9ACTN</name>
<evidence type="ECO:0000313" key="7">
    <source>
        <dbReference type="EMBL" id="MST33246.1"/>
    </source>
</evidence>
<gene>
    <name evidence="7" type="ORF">GHK86_11005</name>
</gene>
<proteinExistence type="predicted"/>
<sequence>MTTWMEHAQDIFSAAVGVVLVLLAAAILVDGVARFLLDLGHVSVVVAATNLVDKVLLVLILVEIVHTVVLSLRAHELVAEPFLVVGLVAVIRKILFVLSSSQALGTGRLAVYLGLVAVFVAGLVAVRLADRRQGVLVSQPGGVEAARSIR</sequence>
<evidence type="ECO:0000256" key="3">
    <source>
        <dbReference type="ARBA" id="ARBA00022692"/>
    </source>
</evidence>
<feature type="transmembrane region" description="Helical" evidence="6">
    <location>
        <begin position="12"/>
        <end position="36"/>
    </location>
</feature>
<feature type="transmembrane region" description="Helical" evidence="6">
    <location>
        <begin position="77"/>
        <end position="98"/>
    </location>
</feature>
<reference evidence="7 8" key="1">
    <citation type="submission" date="2019-11" db="EMBL/GenBank/DDBJ databases">
        <title>Acidiferrimicrobium australis gen. nov., sp. nov., an acidophilic and obligately heterotrophic, member of the Actinobacteria that catalyses dissimilatory oxido- reduction of iron isolated from metal-rich acidic water in Chile.</title>
        <authorList>
            <person name="Gonzalez D."/>
            <person name="Huber K."/>
            <person name="Hedrich S."/>
            <person name="Rojas-Villalobos C."/>
            <person name="Quatrini R."/>
            <person name="Dinamarca M.A."/>
            <person name="Schwarz A."/>
            <person name="Canales C."/>
            <person name="Nancucheo I."/>
        </authorList>
    </citation>
    <scope>NUCLEOTIDE SEQUENCE [LARGE SCALE GENOMIC DNA]</scope>
    <source>
        <strain evidence="7 8">USS-CCA1</strain>
    </source>
</reference>
<evidence type="ECO:0008006" key="9">
    <source>
        <dbReference type="Google" id="ProtNLM"/>
    </source>
</evidence>
<keyword evidence="8" id="KW-1185">Reference proteome</keyword>
<comment type="subcellular location">
    <subcellularLocation>
        <location evidence="1">Cell membrane</location>
        <topology evidence="1">Multi-pass membrane protein</topology>
    </subcellularLocation>
</comment>
<keyword evidence="3 6" id="KW-0812">Transmembrane</keyword>
<keyword evidence="2" id="KW-1003">Cell membrane</keyword>
<dbReference type="EMBL" id="WJHE01000534">
    <property type="protein sequence ID" value="MST33246.1"/>
    <property type="molecule type" value="Genomic_DNA"/>
</dbReference>
<dbReference type="Proteomes" id="UP000437736">
    <property type="component" value="Unassembled WGS sequence"/>
</dbReference>
<accession>A0ABW9QUS3</accession>
<organism evidence="7 8">
    <name type="scientific">Acidiferrimicrobium australe</name>
    <dbReference type="NCBI Taxonomy" id="2664430"/>
    <lineage>
        <taxon>Bacteria</taxon>
        <taxon>Bacillati</taxon>
        <taxon>Actinomycetota</taxon>
        <taxon>Acidimicrobiia</taxon>
        <taxon>Acidimicrobiales</taxon>
        <taxon>Acidimicrobiaceae</taxon>
        <taxon>Acidiferrimicrobium</taxon>
    </lineage>
</organism>
<protein>
    <recommendedName>
        <fullName evidence="9">Protein PsiE</fullName>
    </recommendedName>
</protein>
<evidence type="ECO:0000256" key="2">
    <source>
        <dbReference type="ARBA" id="ARBA00022475"/>
    </source>
</evidence>
<dbReference type="Pfam" id="PF06146">
    <property type="entry name" value="PsiE"/>
    <property type="match status" value="1"/>
</dbReference>
<dbReference type="InterPro" id="IPR020948">
    <property type="entry name" value="P_starv_induced_PsiE-like"/>
</dbReference>
<keyword evidence="5 6" id="KW-0472">Membrane</keyword>
<evidence type="ECO:0000256" key="1">
    <source>
        <dbReference type="ARBA" id="ARBA00004651"/>
    </source>
</evidence>